<organism evidence="2 3">
    <name type="scientific">Apiospora kogelbergensis</name>
    <dbReference type="NCBI Taxonomy" id="1337665"/>
    <lineage>
        <taxon>Eukaryota</taxon>
        <taxon>Fungi</taxon>
        <taxon>Dikarya</taxon>
        <taxon>Ascomycota</taxon>
        <taxon>Pezizomycotina</taxon>
        <taxon>Sordariomycetes</taxon>
        <taxon>Xylariomycetidae</taxon>
        <taxon>Amphisphaeriales</taxon>
        <taxon>Apiosporaceae</taxon>
        <taxon>Apiospora</taxon>
    </lineage>
</organism>
<keyword evidence="2" id="KW-0489">Methyltransferase</keyword>
<comment type="caution">
    <text evidence="2">The sequence shown here is derived from an EMBL/GenBank/DDBJ whole genome shotgun (WGS) entry which is preliminary data.</text>
</comment>
<dbReference type="GO" id="GO:0008757">
    <property type="term" value="F:S-adenosylmethionine-dependent methyltransferase activity"/>
    <property type="evidence" value="ECO:0007669"/>
    <property type="project" value="InterPro"/>
</dbReference>
<dbReference type="Pfam" id="PF08241">
    <property type="entry name" value="Methyltransf_11"/>
    <property type="match status" value="1"/>
</dbReference>
<name>A0AAW0Q9V5_9PEZI</name>
<evidence type="ECO:0000313" key="2">
    <source>
        <dbReference type="EMBL" id="KAK8096975.1"/>
    </source>
</evidence>
<dbReference type="AlphaFoldDB" id="A0AAW0Q9V5"/>
<protein>
    <submittedName>
        <fullName evidence="2">S-adenosyl-L-methionine-dependent methyltransferase</fullName>
    </submittedName>
</protein>
<evidence type="ECO:0000259" key="1">
    <source>
        <dbReference type="Pfam" id="PF08241"/>
    </source>
</evidence>
<feature type="domain" description="Methyltransferase type 11" evidence="1">
    <location>
        <begin position="64"/>
        <end position="169"/>
    </location>
</feature>
<dbReference type="InterPro" id="IPR013216">
    <property type="entry name" value="Methyltransf_11"/>
</dbReference>
<evidence type="ECO:0000313" key="3">
    <source>
        <dbReference type="Proteomes" id="UP001392437"/>
    </source>
</evidence>
<keyword evidence="2" id="KW-0808">Transferase</keyword>
<proteinExistence type="predicted"/>
<accession>A0AAW0Q9V5</accession>
<dbReference type="Proteomes" id="UP001392437">
    <property type="component" value="Unassembled WGS sequence"/>
</dbReference>
<keyword evidence="3" id="KW-1185">Reference proteome</keyword>
<dbReference type="Gene3D" id="3.40.50.150">
    <property type="entry name" value="Vaccinia Virus protein VP39"/>
    <property type="match status" value="1"/>
</dbReference>
<dbReference type="GO" id="GO:0032259">
    <property type="term" value="P:methylation"/>
    <property type="evidence" value="ECO:0007669"/>
    <property type="project" value="UniProtKB-KW"/>
</dbReference>
<gene>
    <name evidence="2" type="ORF">PG999_012919</name>
</gene>
<dbReference type="InterPro" id="IPR029063">
    <property type="entry name" value="SAM-dependent_MTases_sf"/>
</dbReference>
<dbReference type="SUPFAM" id="SSF53335">
    <property type="entry name" value="S-adenosyl-L-methionine-dependent methyltransferases"/>
    <property type="match status" value="1"/>
</dbReference>
<reference evidence="2 3" key="1">
    <citation type="submission" date="2023-01" db="EMBL/GenBank/DDBJ databases">
        <title>Analysis of 21 Apiospora genomes using comparative genomics revels a genus with tremendous synthesis potential of carbohydrate active enzymes and secondary metabolites.</title>
        <authorList>
            <person name="Sorensen T."/>
        </authorList>
    </citation>
    <scope>NUCLEOTIDE SEQUENCE [LARGE SCALE GENOMIC DNA]</scope>
    <source>
        <strain evidence="2 3">CBS 117206</strain>
    </source>
</reference>
<sequence>MAAPAATSASGPAPTPDELRRRYFTFIAPKYAHLTGNTTRDAFTEVLKQHGSDLGITNESIIHDVAAGPGSATQALLPWCAEQGVSPKKIVLTDYVAGMLESAPAAVTGHANVEAKVVDSAEDLSAAFPEDGCLTHVIDNFSVSTFGTKAQHLRALREDYRTLRPEGGVAVFTTWKRFAISEIIGAAQARVKGPDWAATHPVPMNGPEFMTKGYLASMLVEAGWAPEKTRTSLIKSVVTSDADEQGLLEFMQVSPPAKAATAGWADDEVTAWPAAVQEAVDAMKKEYGGIYGEAWVVIARK</sequence>
<dbReference type="EMBL" id="JAQQWP010000010">
    <property type="protein sequence ID" value="KAK8096975.1"/>
    <property type="molecule type" value="Genomic_DNA"/>
</dbReference>